<evidence type="ECO:0000313" key="1">
    <source>
        <dbReference type="EMBL" id="QDZ15772.1"/>
    </source>
</evidence>
<dbReference type="Proteomes" id="UP000320216">
    <property type="component" value="Chromosome"/>
</dbReference>
<dbReference type="RefSeq" id="WP_146321806.1">
    <property type="nucleotide sequence ID" value="NZ_CP042305.1"/>
</dbReference>
<dbReference type="EMBL" id="CP042305">
    <property type="protein sequence ID" value="QDZ15772.1"/>
    <property type="molecule type" value="Genomic_DNA"/>
</dbReference>
<dbReference type="AlphaFoldDB" id="A0A5B8M850"/>
<accession>A0A5B8M850</accession>
<protein>
    <submittedName>
        <fullName evidence="1">Uncharacterized protein</fullName>
    </submittedName>
</protein>
<reference evidence="1 2" key="1">
    <citation type="submission" date="2019-07" db="EMBL/GenBank/DDBJ databases">
        <title>Full genome sequence of Humibacter sp. WJ7-1.</title>
        <authorList>
            <person name="Im W.-T."/>
        </authorList>
    </citation>
    <scope>NUCLEOTIDE SEQUENCE [LARGE SCALE GENOMIC DNA]</scope>
    <source>
        <strain evidence="1 2">WJ7-1</strain>
    </source>
</reference>
<evidence type="ECO:0000313" key="2">
    <source>
        <dbReference type="Proteomes" id="UP000320216"/>
    </source>
</evidence>
<dbReference type="OrthoDB" id="5126331at2"/>
<name>A0A5B8M850_9MICO</name>
<sequence>MGAQAWPFNVDGTGTAPAWSARQLRQLAVAPFVAVGTKARPLGAKSGIRVGTPSSIVSVTGSGPYSWSVAPFAGVIDGESNAAAGPYTYSFDSTQTGSIGTAGAAARQDRLDVVISDTDEGDGSGTRSIAVVYTQGAATGGALPAAPARSHRLATISVPTSGAPTIIWAPDWAAWVFTTYADMTAYTTLIGAANVPVTRAEVIADTTAANNGIYAWSGTAWLPVALTSPPFFTYYRTASFSWTTTAADFKWDTLSKGSLAGFTTSDGITFTCTIPGVYELVGSIGKASASGVTGQYIDIFYNGTADRRFEGPAFTSTNTQADFNYSQRFAVGDTFKLQIKSGGGTGGGFPADGTVQVTALTVHYRHA</sequence>
<proteinExistence type="predicted"/>
<dbReference type="KEGG" id="huw:FPZ11_14280"/>
<organism evidence="1 2">
    <name type="scientific">Humibacter ginsenosidimutans</name>
    <dbReference type="NCBI Taxonomy" id="2599293"/>
    <lineage>
        <taxon>Bacteria</taxon>
        <taxon>Bacillati</taxon>
        <taxon>Actinomycetota</taxon>
        <taxon>Actinomycetes</taxon>
        <taxon>Micrococcales</taxon>
        <taxon>Microbacteriaceae</taxon>
        <taxon>Humibacter</taxon>
    </lineage>
</organism>
<keyword evidence="2" id="KW-1185">Reference proteome</keyword>
<gene>
    <name evidence="1" type="ORF">FPZ11_14280</name>
</gene>